<dbReference type="Proteomes" id="UP001595848">
    <property type="component" value="Unassembled WGS sequence"/>
</dbReference>
<dbReference type="GO" id="GO:0016740">
    <property type="term" value="F:transferase activity"/>
    <property type="evidence" value="ECO:0007669"/>
    <property type="project" value="UniProtKB-KW"/>
</dbReference>
<dbReference type="PANTHER" id="PTHR48207:SF3">
    <property type="entry name" value="SUCCINATE--HYDROXYMETHYLGLUTARATE COA-TRANSFERASE"/>
    <property type="match status" value="1"/>
</dbReference>
<gene>
    <name evidence="1" type="ORF">ACFOY1_05650</name>
</gene>
<protein>
    <submittedName>
        <fullName evidence="1">CaiB/BaiF CoA transferase family protein</fullName>
    </submittedName>
</protein>
<organism evidence="1 2">
    <name type="scientific">Candidimonas humi</name>
    <dbReference type="NCBI Taxonomy" id="683355"/>
    <lineage>
        <taxon>Bacteria</taxon>
        <taxon>Pseudomonadati</taxon>
        <taxon>Pseudomonadota</taxon>
        <taxon>Betaproteobacteria</taxon>
        <taxon>Burkholderiales</taxon>
        <taxon>Alcaligenaceae</taxon>
        <taxon>Candidimonas</taxon>
    </lineage>
</organism>
<dbReference type="RefSeq" id="WP_217964314.1">
    <property type="nucleotide sequence ID" value="NZ_JAHTBN010000003.1"/>
</dbReference>
<dbReference type="PANTHER" id="PTHR48207">
    <property type="entry name" value="SUCCINATE--HYDROXYMETHYLGLUTARATE COA-TRANSFERASE"/>
    <property type="match status" value="1"/>
</dbReference>
<dbReference type="InterPro" id="IPR050483">
    <property type="entry name" value="CoA-transferase_III_domain"/>
</dbReference>
<reference evidence="2" key="1">
    <citation type="journal article" date="2019" name="Int. J. Syst. Evol. Microbiol.">
        <title>The Global Catalogue of Microorganisms (GCM) 10K type strain sequencing project: providing services to taxonomists for standard genome sequencing and annotation.</title>
        <authorList>
            <consortium name="The Broad Institute Genomics Platform"/>
            <consortium name="The Broad Institute Genome Sequencing Center for Infectious Disease"/>
            <person name="Wu L."/>
            <person name="Ma J."/>
        </authorList>
    </citation>
    <scope>NUCLEOTIDE SEQUENCE [LARGE SCALE GENOMIC DNA]</scope>
    <source>
        <strain evidence="2">LMG 24813</strain>
    </source>
</reference>
<proteinExistence type="predicted"/>
<dbReference type="Pfam" id="PF02515">
    <property type="entry name" value="CoA_transf_3"/>
    <property type="match status" value="1"/>
</dbReference>
<dbReference type="EMBL" id="JBHSBV010000002">
    <property type="protein sequence ID" value="MFC4200431.1"/>
    <property type="molecule type" value="Genomic_DNA"/>
</dbReference>
<keyword evidence="2" id="KW-1185">Reference proteome</keyword>
<evidence type="ECO:0000313" key="1">
    <source>
        <dbReference type="EMBL" id="MFC4200431.1"/>
    </source>
</evidence>
<comment type="caution">
    <text evidence="1">The sequence shown here is derived from an EMBL/GenBank/DDBJ whole genome shotgun (WGS) entry which is preliminary data.</text>
</comment>
<evidence type="ECO:0000313" key="2">
    <source>
        <dbReference type="Proteomes" id="UP001595848"/>
    </source>
</evidence>
<keyword evidence="1" id="KW-0808">Transferase</keyword>
<name>A0ABV8NX19_9BURK</name>
<sequence>MKQGTAKPLERFTVLDLTRVRSGPAAVRQFADWGARVIKIEDPGIRADDKPGGPTQVADYQNTHRNKQSIALNLKHPKGKALFLELVKQADVVVENYRPNVKHKLGIDYESLRQVNPRLVYASVSGFGQDGPYSLRPGLDQIAQGLSGMMSVTGEPGRGPMRAGIPVADLTAGLFCAIGILIALLEREQSGQGQWVHTSLLQAQLWMMDFQAMRWLMNKEVPAQSGNDHPTSSPTGVFPTRDGYMNIAAMGNDIFARLCKVLDRNDLISDERFLTVPLRAKFRADLNQAIAERTRLKTTEEWIDLMNEAGVPCGPILSMDQTFENPQVRHLGMASTLNHPKLGDIQIMGPAVNFSRSQRGELKPAPEHGEHTESVFAELGLSKEELAALRAEGVI</sequence>
<accession>A0ABV8NX19</accession>
<dbReference type="InterPro" id="IPR003673">
    <property type="entry name" value="CoA-Trfase_fam_III"/>
</dbReference>